<comment type="caution">
    <text evidence="2">The sequence shown here is derived from an EMBL/GenBank/DDBJ whole genome shotgun (WGS) entry which is preliminary data.</text>
</comment>
<feature type="domain" description="DUF4159" evidence="1">
    <location>
        <begin position="254"/>
        <end position="397"/>
    </location>
</feature>
<organism evidence="2 3">
    <name type="scientific">Floridaenema evergladense BLCC-F167</name>
    <dbReference type="NCBI Taxonomy" id="3153639"/>
    <lineage>
        <taxon>Bacteria</taxon>
        <taxon>Bacillati</taxon>
        <taxon>Cyanobacteriota</taxon>
        <taxon>Cyanophyceae</taxon>
        <taxon>Oscillatoriophycideae</taxon>
        <taxon>Aerosakkonematales</taxon>
        <taxon>Aerosakkonemataceae</taxon>
        <taxon>Floridanema</taxon>
        <taxon>Floridanema evergladense</taxon>
    </lineage>
</organism>
<reference evidence="2 3" key="1">
    <citation type="submission" date="2024-09" db="EMBL/GenBank/DDBJ databases">
        <title>Floridaenema gen nov. (Aerosakkonemataceae, Aerosakkonematales ord. nov., Cyanobacteria) from benthic tropical and subtropical fresh waters, with the description of four new species.</title>
        <authorList>
            <person name="Moretto J.A."/>
            <person name="Berthold D.E."/>
            <person name="Lefler F.W."/>
            <person name="Huang I.-S."/>
            <person name="Laughinghouse H. IV."/>
        </authorList>
    </citation>
    <scope>NUCLEOTIDE SEQUENCE [LARGE SCALE GENOMIC DNA]</scope>
    <source>
        <strain evidence="2 3">BLCC-F167</strain>
    </source>
</reference>
<dbReference type="Gene3D" id="3.40.50.12140">
    <property type="entry name" value="Domain of unknown function DUF4159"/>
    <property type="match status" value="1"/>
</dbReference>
<proteinExistence type="predicted"/>
<dbReference type="EMBL" id="JBHFNT010000116">
    <property type="protein sequence ID" value="MFB2835627.1"/>
    <property type="molecule type" value="Genomic_DNA"/>
</dbReference>
<dbReference type="InterPro" id="IPR025297">
    <property type="entry name" value="DUF4159"/>
</dbReference>
<protein>
    <submittedName>
        <fullName evidence="2">DUF4159 domain-containing protein</fullName>
    </submittedName>
</protein>
<evidence type="ECO:0000259" key="1">
    <source>
        <dbReference type="Pfam" id="PF13709"/>
    </source>
</evidence>
<dbReference type="RefSeq" id="WP_413278035.1">
    <property type="nucleotide sequence ID" value="NZ_JBHFNT010000116.1"/>
</dbReference>
<dbReference type="Proteomes" id="UP001576780">
    <property type="component" value="Unassembled WGS sequence"/>
</dbReference>
<keyword evidence="3" id="KW-1185">Reference proteome</keyword>
<dbReference type="Pfam" id="PF13709">
    <property type="entry name" value="DUF4159"/>
    <property type="match status" value="1"/>
</dbReference>
<name>A0ABV4WKN0_9CYAN</name>
<sequence length="408" mass="47048">MNDKSFSSPSIEPFDRLHVYDSLMMNAKRWLMAHEYHRRRQNVHYQSLNQPGIVCGLGVKLIEPPEEAPAQFRDKRWLEIQPGIAIDIEGNPIIVNPSVNRKFRIATAPPTTGTLTVYLVVSFVEPENPERKQDIEVLREWFRFDEKTSPPNEKEIELCRIELQPGVVKLQKPKDVLFPEVNDIDLRYRLLAKARPEAVVNAALMKYSDADDWYNSDMQKLSDRDRENLSYLMRSTSSLYPALQGIAEIGQVSLQNKRAIVDYDLFFLADWQVVNLNEEELHTLSIYLKTGGIILIETPTNNSFLIDNIHKIITDKLDIDLLSWQEMSRYHPLRTQPFLFAIPPNINQQSIEIQSGGGIILVIGNLLSAWGIDDELSLDRNDIRTAQELGINILHFAWCRRQMTQLLQ</sequence>
<evidence type="ECO:0000313" key="3">
    <source>
        <dbReference type="Proteomes" id="UP001576780"/>
    </source>
</evidence>
<gene>
    <name evidence="2" type="ORF">ACE1CA_13935</name>
</gene>
<accession>A0ABV4WKN0</accession>
<evidence type="ECO:0000313" key="2">
    <source>
        <dbReference type="EMBL" id="MFB2835627.1"/>
    </source>
</evidence>